<dbReference type="STRING" id="57704.SAMN04489793_3108"/>
<dbReference type="Proteomes" id="UP000182241">
    <property type="component" value="Unassembled WGS sequence"/>
</dbReference>
<evidence type="ECO:0000313" key="1">
    <source>
        <dbReference type="EMBL" id="SEC74778.1"/>
    </source>
</evidence>
<reference evidence="2" key="1">
    <citation type="submission" date="2016-10" db="EMBL/GenBank/DDBJ databases">
        <authorList>
            <person name="Varghese N."/>
            <person name="Submissions S."/>
        </authorList>
    </citation>
    <scope>NUCLEOTIDE SEQUENCE [LARGE SCALE GENOMIC DNA]</scope>
    <source>
        <strain evidence="2">DSM 44234</strain>
    </source>
</reference>
<name>A0A1H4V2A5_TSUTY</name>
<dbReference type="EMBL" id="FNSA01000003">
    <property type="protein sequence ID" value="SEC74778.1"/>
    <property type="molecule type" value="Genomic_DNA"/>
</dbReference>
<protein>
    <submittedName>
        <fullName evidence="1">Uncharacterized protein</fullName>
    </submittedName>
</protein>
<gene>
    <name evidence="1" type="ORF">SAMN04489793_3108</name>
</gene>
<keyword evidence="2" id="KW-1185">Reference proteome</keyword>
<sequence length="70" mass="7504">MPDLRVSHSDEGLLEVQDEASRAWWTVGPSDILGERAIISGTGRAVSTDGPTGRRILRAVSIFESESAHG</sequence>
<accession>A0A1H4V2A5</accession>
<organism evidence="1 2">
    <name type="scientific">Tsukamurella tyrosinosolvens</name>
    <dbReference type="NCBI Taxonomy" id="57704"/>
    <lineage>
        <taxon>Bacteria</taxon>
        <taxon>Bacillati</taxon>
        <taxon>Actinomycetota</taxon>
        <taxon>Actinomycetes</taxon>
        <taxon>Mycobacteriales</taxon>
        <taxon>Tsukamurellaceae</taxon>
        <taxon>Tsukamurella</taxon>
    </lineage>
</organism>
<dbReference type="AlphaFoldDB" id="A0A1H4V2A5"/>
<evidence type="ECO:0000313" key="2">
    <source>
        <dbReference type="Proteomes" id="UP000182241"/>
    </source>
</evidence>
<proteinExistence type="predicted"/>